<evidence type="ECO:0000256" key="2">
    <source>
        <dbReference type="ARBA" id="ARBA00022723"/>
    </source>
</evidence>
<organism evidence="7 8">
    <name type="scientific">Vreelandella nigrificans</name>
    <dbReference type="NCBI Taxonomy" id="2042704"/>
    <lineage>
        <taxon>Bacteria</taxon>
        <taxon>Pseudomonadati</taxon>
        <taxon>Pseudomonadota</taxon>
        <taxon>Gammaproteobacteria</taxon>
        <taxon>Oceanospirillales</taxon>
        <taxon>Halomonadaceae</taxon>
        <taxon>Vreelandella</taxon>
    </lineage>
</organism>
<evidence type="ECO:0000313" key="7">
    <source>
        <dbReference type="EMBL" id="PCF96045.1"/>
    </source>
</evidence>
<evidence type="ECO:0000256" key="4">
    <source>
        <dbReference type="PIRSR" id="PIRSR015582-1"/>
    </source>
</evidence>
<evidence type="ECO:0000256" key="5">
    <source>
        <dbReference type="PIRSR" id="PIRSR015582-2"/>
    </source>
</evidence>
<accession>A0A2A4HPA1</accession>
<dbReference type="GO" id="GO:0000287">
    <property type="term" value="F:magnesium ion binding"/>
    <property type="evidence" value="ECO:0007669"/>
    <property type="project" value="TreeGrafter"/>
</dbReference>
<evidence type="ECO:0000256" key="1">
    <source>
        <dbReference type="ARBA" id="ARBA00001946"/>
    </source>
</evidence>
<feature type="domain" description="HpcH/HpaI aldolase/citrate lyase" evidence="6">
    <location>
        <begin position="10"/>
        <end position="203"/>
    </location>
</feature>
<dbReference type="OrthoDB" id="6427869at2"/>
<dbReference type="RefSeq" id="WP_096651033.1">
    <property type="nucleotide sequence ID" value="NZ_NWUX01000005.1"/>
</dbReference>
<comment type="cofactor">
    <cofactor evidence="1">
        <name>Mg(2+)</name>
        <dbReference type="ChEBI" id="CHEBI:18420"/>
    </cofactor>
</comment>
<dbReference type="GO" id="GO:0016829">
    <property type="term" value="F:lyase activity"/>
    <property type="evidence" value="ECO:0007669"/>
    <property type="project" value="UniProtKB-KW"/>
</dbReference>
<feature type="binding site" evidence="5">
    <location>
        <position position="160"/>
    </location>
    <ligand>
        <name>Mg(2+)</name>
        <dbReference type="ChEBI" id="CHEBI:18420"/>
    </ligand>
</feature>
<dbReference type="Proteomes" id="UP000218677">
    <property type="component" value="Unassembled WGS sequence"/>
</dbReference>
<dbReference type="InterPro" id="IPR040442">
    <property type="entry name" value="Pyrv_kinase-like_dom_sf"/>
</dbReference>
<feature type="binding site" evidence="4">
    <location>
        <position position="71"/>
    </location>
    <ligand>
        <name>substrate</name>
    </ligand>
</feature>
<keyword evidence="8" id="KW-1185">Reference proteome</keyword>
<keyword evidence="2 5" id="KW-0479">Metal-binding</keyword>
<proteinExistence type="predicted"/>
<dbReference type="InterPro" id="IPR011206">
    <property type="entry name" value="Citrate_lyase_beta/mcl1/mcl2"/>
</dbReference>
<feature type="binding site" evidence="4">
    <location>
        <position position="133"/>
    </location>
    <ligand>
        <name>substrate</name>
    </ligand>
</feature>
<dbReference type="PANTHER" id="PTHR32308">
    <property type="entry name" value="LYASE BETA SUBUNIT, PUTATIVE (AFU_ORTHOLOGUE AFUA_4G13030)-RELATED"/>
    <property type="match status" value="1"/>
</dbReference>
<dbReference type="EMBL" id="NWUX01000005">
    <property type="protein sequence ID" value="PCF96045.1"/>
    <property type="molecule type" value="Genomic_DNA"/>
</dbReference>
<dbReference type="PANTHER" id="PTHR32308:SF10">
    <property type="entry name" value="CITRATE LYASE SUBUNIT BETA"/>
    <property type="match status" value="1"/>
</dbReference>
<name>A0A2A4HPA1_9GAMM</name>
<comment type="caution">
    <text evidence="7">The sequence shown here is derived from an EMBL/GenBank/DDBJ whole genome shotgun (WGS) entry which is preliminary data.</text>
</comment>
<protein>
    <submittedName>
        <fullName evidence="7">CoA ester lyase</fullName>
    </submittedName>
</protein>
<dbReference type="GO" id="GO:0006107">
    <property type="term" value="P:oxaloacetate metabolic process"/>
    <property type="evidence" value="ECO:0007669"/>
    <property type="project" value="TreeGrafter"/>
</dbReference>
<gene>
    <name evidence="7" type="ORF">CPA45_07960</name>
</gene>
<reference evidence="8" key="1">
    <citation type="submission" date="2017-09" db="EMBL/GenBank/DDBJ databases">
        <authorList>
            <person name="Cho G.-S."/>
            <person name="Oguntoyinbo F.A."/>
            <person name="Cnockaert M."/>
            <person name="Kabisch J."/>
            <person name="Neve H."/>
            <person name="Bockelmann W."/>
            <person name="Wenning M."/>
            <person name="Franz C.M."/>
            <person name="Vandamme P."/>
        </authorList>
    </citation>
    <scope>NUCLEOTIDE SEQUENCE [LARGE SCALE GENOMIC DNA]</scope>
    <source>
        <strain evidence="8">MBT G8648</strain>
    </source>
</reference>
<evidence type="ECO:0000313" key="8">
    <source>
        <dbReference type="Proteomes" id="UP000218677"/>
    </source>
</evidence>
<dbReference type="InterPro" id="IPR015813">
    <property type="entry name" value="Pyrv/PenolPyrv_kinase-like_dom"/>
</dbReference>
<dbReference type="Gene3D" id="3.20.20.60">
    <property type="entry name" value="Phosphoenolpyruvate-binding domains"/>
    <property type="match status" value="1"/>
</dbReference>
<dbReference type="InterPro" id="IPR005000">
    <property type="entry name" value="Aldolase/citrate-lyase_domain"/>
</dbReference>
<sequence length="240" mass="26018">MLHSTLTGCRSWLFVPGHDADCLADALDSGADAIVIDLEEFTPAASRHTACQAFVSMAESCRQRGVSPMVRINALDKGGRAELKLLMGASPEAVFLPKVEEVTQLTALSSALSREEKHWGIAPETTAIIPTIESRLGIKRISELLHSCPRVLAALLGTGDLAHDLKLSPEERSASLAPFRQLFLRACDDAGMLAIDGPWPAKKGFEADQSWSYQCGFRARCVVDSRQIKPLHRLLSAPST</sequence>
<dbReference type="SUPFAM" id="SSF51621">
    <property type="entry name" value="Phosphoenolpyruvate/pyruvate domain"/>
    <property type="match status" value="1"/>
</dbReference>
<evidence type="ECO:0000256" key="3">
    <source>
        <dbReference type="ARBA" id="ARBA00022842"/>
    </source>
</evidence>
<feature type="binding site" evidence="5">
    <location>
        <position position="133"/>
    </location>
    <ligand>
        <name>Mg(2+)</name>
        <dbReference type="ChEBI" id="CHEBI:18420"/>
    </ligand>
</feature>
<dbReference type="Pfam" id="PF03328">
    <property type="entry name" value="HpcH_HpaI"/>
    <property type="match status" value="1"/>
</dbReference>
<keyword evidence="7" id="KW-0456">Lyase</keyword>
<evidence type="ECO:0000259" key="6">
    <source>
        <dbReference type="Pfam" id="PF03328"/>
    </source>
</evidence>
<dbReference type="PIRSF" id="PIRSF015582">
    <property type="entry name" value="Cit_lyase_B"/>
    <property type="match status" value="1"/>
</dbReference>
<keyword evidence="3 5" id="KW-0460">Magnesium</keyword>
<dbReference type="AlphaFoldDB" id="A0A2A4HPA1"/>